<feature type="domain" description="Translocation and assembly module TamB C-terminal" evidence="7">
    <location>
        <begin position="953"/>
        <end position="1302"/>
    </location>
</feature>
<keyword evidence="3 6" id="KW-1133">Transmembrane helix</keyword>
<dbReference type="Proteomes" id="UP000297396">
    <property type="component" value="Unassembled WGS sequence"/>
</dbReference>
<feature type="compositionally biased region" description="Polar residues" evidence="5">
    <location>
        <begin position="1"/>
        <end position="11"/>
    </location>
</feature>
<sequence length="1303" mass="141009">MQHEQTTTSAHSDTHEQTRPTAKRSKWRWLWRAIIGLILLLILPLLFLATATGQRTLLHWADKWVDGLTIGTVEGSLQEGLLLSDTQFQTDGVKVNVGQAELHIGFQCLWDRRACIENMSLRDTAIDIDTAKLPPAAPKEEKPIGEIELPLGIALKQIELNNVSLKVDDMAIHLQHFQSGITGQGKQLNLEPTQLAGLTLSLPQAVENPQKSAKSAVSATQPIDWNALKAQFAEPLLTKFDPIKLPLNVNIADFSARDIRLERQTAESYESLLNVAELQLKAHSDEKSVALEHLLFKSDKGDLNGQGLLTLAENYPLDWKLNANMPALADLQLPASKAEMTLSGELFGATHLNITTSGAINADLQGSVQLAEPKTPFNLTLKSAAILYPFIREKGQDPLQLKQVDLAIQGNLLDYRLDTQLEAAGMGVPKSALQLKGQGGLTHFNVADLTLNTLQGKAQLAGNIDWQTGVEWQSTLQLNDIHTKSLTPEWAAVLSGALKSRGYAARGEKGEQWAVELSDVDLHGNLFQKRLQLTGALKADAQTLLNVPAANLIYGENRIALKGVIGDKSDFSADINAPNLKGLVPNFNAAVQGKVKMLGKLTEPTLDLDVSANNVSYEQFKLQHLTAKGNISSANEIKGDLTVGLRQFAYDDVKISNANLTASGSEANHQVKLIAQGEPVAANLQISGKFDRLQQRWQGKLQNVAIQSPVGEWKNEQAVAVAYHHSQLKADIGAHCWRNPNLQLCFPQAFSAGKEGKVPFELKRFDLAMVQPFLAKETQVAGIINANGTAAWFADKAPQVNVELGSNSIKVVQQIDHRRFPIHLTPVKLRAKLADNQLNLQTDIQLEKNGRISSDLVMKDLANKRALSGKLNLEQLNLSVISPLLSAGEKVGGEINARLTLGGTALSPLLYGNLNLSALTARSNIMPFEVTGGGLSLNFNGATSTLNGNIQTKESNLVLEGDANWQKLEAWHTRIKARAERFRVDIPNMAKVDVSPNIEVKATPKALILSGKVDIPWARIAVEALPESAVAVSQDEVIMDERGKARQKAAAILSQPPAQTHSGMAIQANIDINVGNDVKIDAYGLKSDLNGKVKVRQGDKGLGLYGQVNLQNGTFASFGQDLVIRKGLISFTGSPTQPTLDIEAIRNPEAIEDSKVTAGVKVTGIADAPEVKLFSTPSMPQDQILSYILTGRGVEGSGDAGSSNSIAAALIGMSLSKSSKMVGGVGSAFGINDLNVSTAGIGDNTKVVVSGSLTPKFRVKYGVGIFAPLTELTLRYRLAPNLYLQWVSSINQAVDLMYRFEFD</sequence>
<dbReference type="Pfam" id="PF04357">
    <property type="entry name" value="TamB"/>
    <property type="match status" value="1"/>
</dbReference>
<evidence type="ECO:0000256" key="4">
    <source>
        <dbReference type="ARBA" id="ARBA00023136"/>
    </source>
</evidence>
<gene>
    <name evidence="8" type="ORF">E4T80_00200</name>
</gene>
<dbReference type="OrthoDB" id="5555605at2"/>
<dbReference type="EMBL" id="SPPA01000001">
    <property type="protein sequence ID" value="TFV13298.1"/>
    <property type="molecule type" value="Genomic_DNA"/>
</dbReference>
<feature type="transmembrane region" description="Helical" evidence="6">
    <location>
        <begin position="29"/>
        <end position="49"/>
    </location>
</feature>
<dbReference type="PANTHER" id="PTHR36985">
    <property type="entry name" value="TRANSLOCATION AND ASSEMBLY MODULE SUBUNIT TAMB"/>
    <property type="match status" value="1"/>
</dbReference>
<evidence type="ECO:0000256" key="6">
    <source>
        <dbReference type="SAM" id="Phobius"/>
    </source>
</evidence>
<feature type="region of interest" description="Disordered" evidence="5">
    <location>
        <begin position="1"/>
        <end position="20"/>
    </location>
</feature>
<dbReference type="GO" id="GO:0097347">
    <property type="term" value="C:TAM protein secretion complex"/>
    <property type="evidence" value="ECO:0007669"/>
    <property type="project" value="TreeGrafter"/>
</dbReference>
<dbReference type="PANTHER" id="PTHR36985:SF1">
    <property type="entry name" value="TRANSLOCATION AND ASSEMBLY MODULE SUBUNIT TAMB"/>
    <property type="match status" value="1"/>
</dbReference>
<comment type="caution">
    <text evidence="8">The sequence shown here is derived from an EMBL/GenBank/DDBJ whole genome shotgun (WGS) entry which is preliminary data.</text>
</comment>
<evidence type="ECO:0000313" key="9">
    <source>
        <dbReference type="Proteomes" id="UP000297396"/>
    </source>
</evidence>
<proteinExistence type="predicted"/>
<evidence type="ECO:0000259" key="7">
    <source>
        <dbReference type="Pfam" id="PF04357"/>
    </source>
</evidence>
<evidence type="ECO:0000313" key="8">
    <source>
        <dbReference type="EMBL" id="TFV13298.1"/>
    </source>
</evidence>
<accession>A0A4Y9K694</accession>
<keyword evidence="4 6" id="KW-0472">Membrane</keyword>
<organism evidence="8 9">
    <name type="scientific">Muribacter muris</name>
    <dbReference type="NCBI Taxonomy" id="67855"/>
    <lineage>
        <taxon>Bacteria</taxon>
        <taxon>Pseudomonadati</taxon>
        <taxon>Pseudomonadota</taxon>
        <taxon>Gammaproteobacteria</taxon>
        <taxon>Pasteurellales</taxon>
        <taxon>Pasteurellaceae</taxon>
        <taxon>Muribacter</taxon>
    </lineage>
</organism>
<evidence type="ECO:0000256" key="1">
    <source>
        <dbReference type="ARBA" id="ARBA00004167"/>
    </source>
</evidence>
<keyword evidence="2 6" id="KW-0812">Transmembrane</keyword>
<reference evidence="8 9" key="1">
    <citation type="submission" date="2019-03" db="EMBL/GenBank/DDBJ databases">
        <title>Diversity of the mouse oral microbiome.</title>
        <authorList>
            <person name="Joseph S."/>
            <person name="Aduse-Opoku J."/>
            <person name="Curtis M."/>
            <person name="Wade W."/>
            <person name="Hashim A."/>
        </authorList>
    </citation>
    <scope>NUCLEOTIDE SEQUENCE [LARGE SCALE GENOMIC DNA]</scope>
    <source>
        <strain evidence="8 9">WT12</strain>
    </source>
</reference>
<dbReference type="GO" id="GO:0009306">
    <property type="term" value="P:protein secretion"/>
    <property type="evidence" value="ECO:0007669"/>
    <property type="project" value="InterPro"/>
</dbReference>
<evidence type="ECO:0000256" key="5">
    <source>
        <dbReference type="SAM" id="MobiDB-lite"/>
    </source>
</evidence>
<name>A0A4Y9K694_9PAST</name>
<dbReference type="GO" id="GO:0005886">
    <property type="term" value="C:plasma membrane"/>
    <property type="evidence" value="ECO:0007669"/>
    <property type="project" value="InterPro"/>
</dbReference>
<evidence type="ECO:0000256" key="3">
    <source>
        <dbReference type="ARBA" id="ARBA00022989"/>
    </source>
</evidence>
<dbReference type="InterPro" id="IPR007452">
    <property type="entry name" value="TamB_C"/>
</dbReference>
<comment type="subcellular location">
    <subcellularLocation>
        <location evidence="1">Membrane</location>
        <topology evidence="1">Single-pass membrane protein</topology>
    </subcellularLocation>
</comment>
<protein>
    <submittedName>
        <fullName evidence="8">Translocation/assembly module TamB</fullName>
    </submittedName>
</protein>
<evidence type="ECO:0000256" key="2">
    <source>
        <dbReference type="ARBA" id="ARBA00022692"/>
    </source>
</evidence>